<dbReference type="OrthoDB" id="29460at2759"/>
<proteinExistence type="predicted"/>
<dbReference type="AlphaFoldDB" id="A0A0C3N562"/>
<reference evidence="11" key="2">
    <citation type="submission" date="2015-01" db="EMBL/GenBank/DDBJ databases">
        <title>Evolutionary Origins and Diversification of the Mycorrhizal Mutualists.</title>
        <authorList>
            <consortium name="DOE Joint Genome Institute"/>
            <consortium name="Mycorrhizal Genomics Consortium"/>
            <person name="Kohler A."/>
            <person name="Kuo A."/>
            <person name="Nagy L.G."/>
            <person name="Floudas D."/>
            <person name="Copeland A."/>
            <person name="Barry K.W."/>
            <person name="Cichocki N."/>
            <person name="Veneault-Fourrey C."/>
            <person name="LaButti K."/>
            <person name="Lindquist E.A."/>
            <person name="Lipzen A."/>
            <person name="Lundell T."/>
            <person name="Morin E."/>
            <person name="Murat C."/>
            <person name="Riley R."/>
            <person name="Ohm R."/>
            <person name="Sun H."/>
            <person name="Tunlid A."/>
            <person name="Henrissat B."/>
            <person name="Grigoriev I.V."/>
            <person name="Hibbett D.S."/>
            <person name="Martin F."/>
        </authorList>
    </citation>
    <scope>NUCLEOTIDE SEQUENCE [LARGE SCALE GENOMIC DNA]</scope>
    <source>
        <strain evidence="11">Marx 270</strain>
    </source>
</reference>
<dbReference type="PANTHER" id="PTHR15071">
    <property type="entry name" value="MANNOSE-6-PHOSPHATE RECEPTOR FAMILY MEMBER"/>
    <property type="match status" value="1"/>
</dbReference>
<dbReference type="GO" id="GO:0012505">
    <property type="term" value="C:endomembrane system"/>
    <property type="evidence" value="ECO:0007669"/>
    <property type="project" value="UniProtKB-ARBA"/>
</dbReference>
<sequence length="298" mass="32488">MLRSHVRTTLSQAVSALFFLATILDVAAQGHGAPFDCEPIVDGVRYDLTGLKGLQVVQWEVESPPSKFIDELRFDLCETLLSVGGRSNEDQCPSGTVACLTKINRKGGQGTDRITAVVPVAHVSSLDAQTFHLPSSEGLSIVLHGLPYPSSSPDSVPQSLRINLACAESTSHPLLASYEHGQATVEWSSRCACKAHQGQPPPREDEKQGGSEENPDDVPIEHVGSGLGFFFLMLLFAFGAYIALGVYYNYSAYGARGLDLIPHRDFWREVPYMLQDVAHHLCSNVRPRHSGRRGYVAV</sequence>
<evidence type="ECO:0000256" key="5">
    <source>
        <dbReference type="ARBA" id="ARBA00022989"/>
    </source>
</evidence>
<evidence type="ECO:0000313" key="10">
    <source>
        <dbReference type="EMBL" id="KIN96214.1"/>
    </source>
</evidence>
<keyword evidence="5 8" id="KW-1133">Transmembrane helix</keyword>
<feature type="region of interest" description="Disordered" evidence="7">
    <location>
        <begin position="194"/>
        <end position="218"/>
    </location>
</feature>
<dbReference type="SUPFAM" id="SSF50911">
    <property type="entry name" value="Mannose 6-phosphate receptor domain"/>
    <property type="match status" value="1"/>
</dbReference>
<evidence type="ECO:0000256" key="6">
    <source>
        <dbReference type="ARBA" id="ARBA00023136"/>
    </source>
</evidence>
<comment type="subcellular location">
    <subcellularLocation>
        <location evidence="1">Preautophagosomal structure membrane</location>
        <topology evidence="1">Single-pass type I membrane protein</topology>
    </subcellularLocation>
</comment>
<feature type="transmembrane region" description="Helical" evidence="8">
    <location>
        <begin position="227"/>
        <end position="248"/>
    </location>
</feature>
<name>A0A0C3N562_PISTI</name>
<feature type="signal peptide" evidence="9">
    <location>
        <begin position="1"/>
        <end position="28"/>
    </location>
</feature>
<evidence type="ECO:0000256" key="2">
    <source>
        <dbReference type="ARBA" id="ARBA00022692"/>
    </source>
</evidence>
<organism evidence="10 11">
    <name type="scientific">Pisolithus tinctorius Marx 270</name>
    <dbReference type="NCBI Taxonomy" id="870435"/>
    <lineage>
        <taxon>Eukaryota</taxon>
        <taxon>Fungi</taxon>
        <taxon>Dikarya</taxon>
        <taxon>Basidiomycota</taxon>
        <taxon>Agaricomycotina</taxon>
        <taxon>Agaricomycetes</taxon>
        <taxon>Agaricomycetidae</taxon>
        <taxon>Boletales</taxon>
        <taxon>Sclerodermatineae</taxon>
        <taxon>Pisolithaceae</taxon>
        <taxon>Pisolithus</taxon>
    </lineage>
</organism>
<keyword evidence="3 9" id="KW-0732">Signal</keyword>
<evidence type="ECO:0000256" key="8">
    <source>
        <dbReference type="SAM" id="Phobius"/>
    </source>
</evidence>
<keyword evidence="2 8" id="KW-0812">Transmembrane</keyword>
<dbReference type="Proteomes" id="UP000054217">
    <property type="component" value="Unassembled WGS sequence"/>
</dbReference>
<evidence type="ECO:0000256" key="9">
    <source>
        <dbReference type="SAM" id="SignalP"/>
    </source>
</evidence>
<keyword evidence="4" id="KW-0813">Transport</keyword>
<dbReference type="Gene3D" id="2.70.130.10">
    <property type="entry name" value="Mannose-6-phosphate receptor binding domain"/>
    <property type="match status" value="1"/>
</dbReference>
<dbReference type="HOGENOM" id="CLU_047751_1_0_1"/>
<keyword evidence="4" id="KW-0653">Protein transport</keyword>
<keyword evidence="11" id="KW-1185">Reference proteome</keyword>
<dbReference type="EMBL" id="KN832051">
    <property type="protein sequence ID" value="KIN96214.1"/>
    <property type="molecule type" value="Genomic_DNA"/>
</dbReference>
<dbReference type="PANTHER" id="PTHR15071:SF13">
    <property type="entry name" value="AUTOPHAGY-RELATED PROTEIN 27"/>
    <property type="match status" value="1"/>
</dbReference>
<evidence type="ECO:0000256" key="4">
    <source>
        <dbReference type="ARBA" id="ARBA00022927"/>
    </source>
</evidence>
<protein>
    <submittedName>
        <fullName evidence="10">Uncharacterized protein</fullName>
    </submittedName>
</protein>
<dbReference type="InterPro" id="IPR009011">
    <property type="entry name" value="Man6P_isomerase_rcpt-bd_dom_sf"/>
</dbReference>
<dbReference type="STRING" id="870435.A0A0C3N562"/>
<evidence type="ECO:0000313" key="11">
    <source>
        <dbReference type="Proteomes" id="UP000054217"/>
    </source>
</evidence>
<keyword evidence="6 8" id="KW-0472">Membrane</keyword>
<accession>A0A0C3N562</accession>
<dbReference type="Pfam" id="PF09451">
    <property type="entry name" value="ATG27"/>
    <property type="match status" value="1"/>
</dbReference>
<dbReference type="GO" id="GO:0015031">
    <property type="term" value="P:protein transport"/>
    <property type="evidence" value="ECO:0007669"/>
    <property type="project" value="UniProtKB-KW"/>
</dbReference>
<evidence type="ECO:0000256" key="1">
    <source>
        <dbReference type="ARBA" id="ARBA00004472"/>
    </source>
</evidence>
<evidence type="ECO:0000256" key="3">
    <source>
        <dbReference type="ARBA" id="ARBA00022729"/>
    </source>
</evidence>
<dbReference type="InParanoid" id="A0A0C3N562"/>
<evidence type="ECO:0000256" key="7">
    <source>
        <dbReference type="SAM" id="MobiDB-lite"/>
    </source>
</evidence>
<feature type="chain" id="PRO_5002167374" evidence="9">
    <location>
        <begin position="29"/>
        <end position="298"/>
    </location>
</feature>
<gene>
    <name evidence="10" type="ORF">M404DRAFT_1006961</name>
</gene>
<dbReference type="GO" id="GO:0034045">
    <property type="term" value="C:phagophore assembly site membrane"/>
    <property type="evidence" value="ECO:0007669"/>
    <property type="project" value="UniProtKB-SubCell"/>
</dbReference>
<reference evidence="10 11" key="1">
    <citation type="submission" date="2014-04" db="EMBL/GenBank/DDBJ databases">
        <authorList>
            <consortium name="DOE Joint Genome Institute"/>
            <person name="Kuo A."/>
            <person name="Kohler A."/>
            <person name="Costa M.D."/>
            <person name="Nagy L.G."/>
            <person name="Floudas D."/>
            <person name="Copeland A."/>
            <person name="Barry K.W."/>
            <person name="Cichocki N."/>
            <person name="Veneault-Fourrey C."/>
            <person name="LaButti K."/>
            <person name="Lindquist E.A."/>
            <person name="Lipzen A."/>
            <person name="Lundell T."/>
            <person name="Morin E."/>
            <person name="Murat C."/>
            <person name="Sun H."/>
            <person name="Tunlid A."/>
            <person name="Henrissat B."/>
            <person name="Grigoriev I.V."/>
            <person name="Hibbett D.S."/>
            <person name="Martin F."/>
            <person name="Nordberg H.P."/>
            <person name="Cantor M.N."/>
            <person name="Hua S.X."/>
        </authorList>
    </citation>
    <scope>NUCLEOTIDE SEQUENCE [LARGE SCALE GENOMIC DNA]</scope>
    <source>
        <strain evidence="10 11">Marx 270</strain>
    </source>
</reference>
<dbReference type="InterPro" id="IPR018939">
    <property type="entry name" value="Autophagy-rel_prot_27"/>
</dbReference>